<sequence length="408" mass="45389">MDGASAQGQALLCCHLHHPELLGVETMTVLFLCAAFLLLYSFFGYPLILLSIAACLRWRKRTYPHKELPSVMFVFACCWEGKRLEEKIKNCLALDYPSEKLDIVAVSDAATPETLEVLKRAERKGILRVLYNPRRSGKSAALARALAQCQADVFVVTDADALLEPHHLNELVAPFADPKVGATTGTIHYANVGESGISSGQGLYWRFEVLMRKVENLMGRVVALTGAIYAIRPDLFDLSDPRCDADFLAPLQVIGHGKKVLFLSRISALDYSPTSSAPLLARRVRMITLGLWSVIRNAGYLNPFRFPFLSWQLFSHKVLRWLIAIPFILVFVSSAFLITHPLGLALFCAQCLFYLAGIIGGVASKLKLRIPLAGSIWYFILSLCSSLIGIFNIIRGKDYSVWEQTAHR</sequence>
<evidence type="ECO:0000313" key="6">
    <source>
        <dbReference type="EMBL" id="TKJ42031.1"/>
    </source>
</evidence>
<dbReference type="AlphaFoldDB" id="A0A532V4A3"/>
<evidence type="ECO:0000313" key="7">
    <source>
        <dbReference type="Proteomes" id="UP000317778"/>
    </source>
</evidence>
<feature type="transmembrane region" description="Helical" evidence="4">
    <location>
        <begin position="344"/>
        <end position="364"/>
    </location>
</feature>
<dbReference type="PANTHER" id="PTHR43630:SF1">
    <property type="entry name" value="POLY-BETA-1,6-N-ACETYL-D-GLUCOSAMINE SYNTHASE"/>
    <property type="match status" value="1"/>
</dbReference>
<organism evidence="6 7">
    <name type="scientific">candidate division TA06 bacterium B3_TA06</name>
    <dbReference type="NCBI Taxonomy" id="2012487"/>
    <lineage>
        <taxon>Bacteria</taxon>
        <taxon>Bacteria division TA06</taxon>
    </lineage>
</organism>
<keyword evidence="4" id="KW-1133">Transmembrane helix</keyword>
<feature type="transmembrane region" description="Helical" evidence="4">
    <location>
        <begin position="376"/>
        <end position="394"/>
    </location>
</feature>
<dbReference type="Pfam" id="PF00535">
    <property type="entry name" value="Glycos_transf_2"/>
    <property type="match status" value="1"/>
</dbReference>
<reference evidence="6 7" key="1">
    <citation type="submission" date="2017-06" db="EMBL/GenBank/DDBJ databases">
        <title>Novel microbial phyla capable of carbon fixation and sulfur reduction in deep-sea sediments.</title>
        <authorList>
            <person name="Huang J."/>
            <person name="Baker B."/>
            <person name="Wang Y."/>
        </authorList>
    </citation>
    <scope>NUCLEOTIDE SEQUENCE [LARGE SCALE GENOMIC DNA]</scope>
    <source>
        <strain evidence="6">B3_TA06</strain>
    </source>
</reference>
<protein>
    <recommendedName>
        <fullName evidence="5">Glycosyltransferase 2-like domain-containing protein</fullName>
    </recommendedName>
</protein>
<keyword evidence="2" id="KW-0328">Glycosyltransferase</keyword>
<feature type="transmembrane region" description="Helical" evidence="4">
    <location>
        <begin position="318"/>
        <end position="338"/>
    </location>
</feature>
<dbReference type="InterPro" id="IPR029044">
    <property type="entry name" value="Nucleotide-diphossugar_trans"/>
</dbReference>
<evidence type="ECO:0000256" key="2">
    <source>
        <dbReference type="ARBA" id="ARBA00022676"/>
    </source>
</evidence>
<dbReference type="SUPFAM" id="SSF53448">
    <property type="entry name" value="Nucleotide-diphospho-sugar transferases"/>
    <property type="match status" value="1"/>
</dbReference>
<evidence type="ECO:0000256" key="1">
    <source>
        <dbReference type="ARBA" id="ARBA00006739"/>
    </source>
</evidence>
<evidence type="ECO:0000256" key="4">
    <source>
        <dbReference type="SAM" id="Phobius"/>
    </source>
</evidence>
<feature type="domain" description="Glycosyltransferase 2-like" evidence="5">
    <location>
        <begin position="77"/>
        <end position="202"/>
    </location>
</feature>
<comment type="caution">
    <text evidence="6">The sequence shown here is derived from an EMBL/GenBank/DDBJ whole genome shotgun (WGS) entry which is preliminary data.</text>
</comment>
<name>A0A532V4A3_UNCT6</name>
<keyword evidence="4" id="KW-0472">Membrane</keyword>
<dbReference type="EMBL" id="NJBO01000011">
    <property type="protein sequence ID" value="TKJ42031.1"/>
    <property type="molecule type" value="Genomic_DNA"/>
</dbReference>
<keyword evidence="4" id="KW-0812">Transmembrane</keyword>
<dbReference type="InterPro" id="IPR001173">
    <property type="entry name" value="Glyco_trans_2-like"/>
</dbReference>
<evidence type="ECO:0000256" key="3">
    <source>
        <dbReference type="ARBA" id="ARBA00022679"/>
    </source>
</evidence>
<dbReference type="Proteomes" id="UP000317778">
    <property type="component" value="Unassembled WGS sequence"/>
</dbReference>
<feature type="transmembrane region" description="Helical" evidence="4">
    <location>
        <begin position="29"/>
        <end position="56"/>
    </location>
</feature>
<accession>A0A532V4A3</accession>
<dbReference type="Gene3D" id="3.90.550.10">
    <property type="entry name" value="Spore Coat Polysaccharide Biosynthesis Protein SpsA, Chain A"/>
    <property type="match status" value="1"/>
</dbReference>
<evidence type="ECO:0000259" key="5">
    <source>
        <dbReference type="Pfam" id="PF00535"/>
    </source>
</evidence>
<proteinExistence type="inferred from homology"/>
<comment type="similarity">
    <text evidence="1">Belongs to the glycosyltransferase 2 family.</text>
</comment>
<keyword evidence="3" id="KW-0808">Transferase</keyword>
<gene>
    <name evidence="6" type="ORF">CEE36_07345</name>
</gene>
<dbReference type="PANTHER" id="PTHR43630">
    <property type="entry name" value="POLY-BETA-1,6-N-ACETYL-D-GLUCOSAMINE SYNTHASE"/>
    <property type="match status" value="1"/>
</dbReference>
<dbReference type="GO" id="GO:0016757">
    <property type="term" value="F:glycosyltransferase activity"/>
    <property type="evidence" value="ECO:0007669"/>
    <property type="project" value="UniProtKB-KW"/>
</dbReference>